<accession>A0A1I0U352</accession>
<proteinExistence type="inferred from homology"/>
<dbReference type="GO" id="GO:0019546">
    <property type="term" value="P:L-arginine deiminase pathway"/>
    <property type="evidence" value="ECO:0007669"/>
    <property type="project" value="TreeGrafter"/>
</dbReference>
<evidence type="ECO:0000256" key="5">
    <source>
        <dbReference type="ARBA" id="ARBA00049429"/>
    </source>
</evidence>
<dbReference type="EC" id="3.5.3.6" evidence="3"/>
<evidence type="ECO:0000313" key="7">
    <source>
        <dbReference type="Proteomes" id="UP000198836"/>
    </source>
</evidence>
<comment type="pathway">
    <text evidence="1">Amino-acid degradation; L-arginine degradation via ADI pathway; carbamoyl phosphate from L-arginine: step 1/2.</text>
</comment>
<dbReference type="AlphaFoldDB" id="A0A1I0U352"/>
<sequence length="529" mass="60226">MVFLMASKHLTSDTRLTEYKRMSYPNSNLSSPFSYLIFSDSFVTTNLFMSEQNLNFKVNVNTEIGRLRKLLIHSPDSGLGKVVPSKAQDWLFEDIVHLDTIRKGEYDYYIKLLMYFLDPNKIKGKLAEIDSEEANRNFYKPNHPEFHNSTAVIEIQNLLSEMLEDESIRKKLVAAVCAIEGCTYKVQIELTQTPAKELAEIFISGTLANDTMIFAPIPNLIFTRDVGTTINNHILLNKPAKKARVRETLLMRYIFFNHPLFEGYRNNILEIPDVTMHFLRPGDEPAFSTTLEGGDVMMVSPNHVLIGCSERTSEHGANEAIKLLFDQNVVEKVTVVKIPNKRDYMHLDTVFTQVKRNTWVILNSIAHSPKYNPYEPINFLKEPEKLEATTAIQFTKANPQEPKHFEHVEALLNDISQNDLKSTEPTKIIYSGNNTFPYDSREQWTDSCNLLAIKEGVVLGYDRNDKTVEAFKAAGFDVVDVKDLIQDLESGKVNTETITDTLILMPSAELSRARGGFHCMSLPILRDNL</sequence>
<keyword evidence="4" id="KW-0378">Hydrolase</keyword>
<dbReference type="GO" id="GO:0016990">
    <property type="term" value="F:arginine deiminase activity"/>
    <property type="evidence" value="ECO:0007669"/>
    <property type="project" value="UniProtKB-EC"/>
</dbReference>
<comment type="similarity">
    <text evidence="2">Belongs to the arginine deiminase family.</text>
</comment>
<evidence type="ECO:0000256" key="2">
    <source>
        <dbReference type="ARBA" id="ARBA00010206"/>
    </source>
</evidence>
<name>A0A1I0U352_9SPHI</name>
<dbReference type="InterPro" id="IPR003876">
    <property type="entry name" value="Arg_deiminase"/>
</dbReference>
<dbReference type="Pfam" id="PF02274">
    <property type="entry name" value="ADI"/>
    <property type="match status" value="1"/>
</dbReference>
<dbReference type="Proteomes" id="UP000198836">
    <property type="component" value="Unassembled WGS sequence"/>
</dbReference>
<dbReference type="PRINTS" id="PR01466">
    <property type="entry name" value="ARGDEIMINASE"/>
</dbReference>
<organism evidence="6 7">
    <name type="scientific">Pedobacter suwonensis</name>
    <dbReference type="NCBI Taxonomy" id="332999"/>
    <lineage>
        <taxon>Bacteria</taxon>
        <taxon>Pseudomonadati</taxon>
        <taxon>Bacteroidota</taxon>
        <taxon>Sphingobacteriia</taxon>
        <taxon>Sphingobacteriales</taxon>
        <taxon>Sphingobacteriaceae</taxon>
        <taxon>Pedobacter</taxon>
    </lineage>
</organism>
<keyword evidence="7" id="KW-1185">Reference proteome</keyword>
<gene>
    <name evidence="6" type="ORF">SAMN04488511_1194</name>
</gene>
<dbReference type="EMBL" id="FOJM01000019">
    <property type="protein sequence ID" value="SFA58303.1"/>
    <property type="molecule type" value="Genomic_DNA"/>
</dbReference>
<dbReference type="Gene3D" id="1.10.3930.10">
    <property type="entry name" value="Arginine deiminase"/>
    <property type="match status" value="1"/>
</dbReference>
<reference evidence="7" key="1">
    <citation type="submission" date="2016-10" db="EMBL/GenBank/DDBJ databases">
        <authorList>
            <person name="Varghese N."/>
            <person name="Submissions S."/>
        </authorList>
    </citation>
    <scope>NUCLEOTIDE SEQUENCE [LARGE SCALE GENOMIC DNA]</scope>
    <source>
        <strain evidence="7">DSM 18130</strain>
    </source>
</reference>
<evidence type="ECO:0000256" key="3">
    <source>
        <dbReference type="ARBA" id="ARBA00012171"/>
    </source>
</evidence>
<dbReference type="STRING" id="332999.SAMN04488511_1194"/>
<protein>
    <recommendedName>
        <fullName evidence="3">arginine deiminase</fullName>
        <ecNumber evidence="3">3.5.3.6</ecNumber>
    </recommendedName>
</protein>
<evidence type="ECO:0000256" key="1">
    <source>
        <dbReference type="ARBA" id="ARBA00005213"/>
    </source>
</evidence>
<dbReference type="PANTHER" id="PTHR47271">
    <property type="entry name" value="ARGININE DEIMINASE"/>
    <property type="match status" value="1"/>
</dbReference>
<dbReference type="Gene3D" id="3.75.10.10">
    <property type="entry name" value="L-arginine/glycine Amidinotransferase, Chain A"/>
    <property type="match status" value="2"/>
</dbReference>
<dbReference type="SUPFAM" id="SSF55909">
    <property type="entry name" value="Pentein"/>
    <property type="match status" value="2"/>
</dbReference>
<comment type="catalytic activity">
    <reaction evidence="5">
        <text>L-arginine + H2O = L-citrulline + NH4(+)</text>
        <dbReference type="Rhea" id="RHEA:19597"/>
        <dbReference type="ChEBI" id="CHEBI:15377"/>
        <dbReference type="ChEBI" id="CHEBI:28938"/>
        <dbReference type="ChEBI" id="CHEBI:32682"/>
        <dbReference type="ChEBI" id="CHEBI:57743"/>
        <dbReference type="EC" id="3.5.3.6"/>
    </reaction>
</comment>
<evidence type="ECO:0000256" key="4">
    <source>
        <dbReference type="ARBA" id="ARBA00022801"/>
    </source>
</evidence>
<evidence type="ECO:0000313" key="6">
    <source>
        <dbReference type="EMBL" id="SFA58303.1"/>
    </source>
</evidence>
<dbReference type="PANTHER" id="PTHR47271:SF2">
    <property type="entry name" value="ARGININE DEIMINASE"/>
    <property type="match status" value="1"/>
</dbReference>